<protein>
    <submittedName>
        <fullName evidence="2">Uncharacterized protein</fullName>
    </submittedName>
</protein>
<organism evidence="2 3">
    <name type="scientific">Smittium culicis</name>
    <dbReference type="NCBI Taxonomy" id="133412"/>
    <lineage>
        <taxon>Eukaryota</taxon>
        <taxon>Fungi</taxon>
        <taxon>Fungi incertae sedis</taxon>
        <taxon>Zoopagomycota</taxon>
        <taxon>Kickxellomycotina</taxon>
        <taxon>Harpellomycetes</taxon>
        <taxon>Harpellales</taxon>
        <taxon>Legeriomycetaceae</taxon>
        <taxon>Smittium</taxon>
    </lineage>
</organism>
<evidence type="ECO:0000256" key="1">
    <source>
        <dbReference type="SAM" id="MobiDB-lite"/>
    </source>
</evidence>
<dbReference type="AlphaFoldDB" id="A0A1R1X0W7"/>
<dbReference type="Proteomes" id="UP000187429">
    <property type="component" value="Unassembled WGS sequence"/>
</dbReference>
<accession>A0A1R1X0W7</accession>
<gene>
    <name evidence="2" type="ORF">AYI69_g11142</name>
</gene>
<sequence length="383" mass="43006">MSTDRSEADVKIIDIWINRFNTAVALKSHAKQKAIDIFKLWTEGLATKRQNDMETISNTFECTLEVWLDKLKSKFVKKTDQKVSIFALLNFIKVISEDIDTFNNRFRKYVLPTGLVTDKSTNAEKKVMVAIKSEKAKNVPYGGLKPKRPRLDNILNPIAVTRPMFRNTIVNLTRLGTVKKSQKMKRANFVKKKETGLLYAKGPAQERDSDSSEESEKESGDEDDDLLPLSYLTIYVNKEPIPLFLDPEAAYSIISTELLKSLNLNAGDLKVPIKIKPVSGKVVEIRKGVELPIEFDDGSYYRNSVYSAQGMCGAHLIGPRCVKAMLPEEFGANSTIDSGEVEESVLLLYASIESEISEAAYLDPLFVESSSKLGYKVEIEKKN</sequence>
<dbReference type="EMBL" id="LSSM01007440">
    <property type="protein sequence ID" value="OMJ08254.1"/>
    <property type="molecule type" value="Genomic_DNA"/>
</dbReference>
<evidence type="ECO:0000313" key="3">
    <source>
        <dbReference type="Proteomes" id="UP000187429"/>
    </source>
</evidence>
<proteinExistence type="predicted"/>
<comment type="caution">
    <text evidence="2">The sequence shown here is derived from an EMBL/GenBank/DDBJ whole genome shotgun (WGS) entry which is preliminary data.</text>
</comment>
<feature type="region of interest" description="Disordered" evidence="1">
    <location>
        <begin position="200"/>
        <end position="225"/>
    </location>
</feature>
<reference evidence="3" key="1">
    <citation type="submission" date="2017-01" db="EMBL/GenBank/DDBJ databases">
        <authorList>
            <person name="Wang Y."/>
            <person name="White M."/>
            <person name="Kvist S."/>
            <person name="Moncalvo J.-M."/>
        </authorList>
    </citation>
    <scope>NUCLEOTIDE SEQUENCE [LARGE SCALE GENOMIC DNA]</scope>
    <source>
        <strain evidence="3">ID-206-W2</strain>
    </source>
</reference>
<evidence type="ECO:0000313" key="2">
    <source>
        <dbReference type="EMBL" id="OMJ08254.1"/>
    </source>
</evidence>
<name>A0A1R1X0W7_9FUNG</name>
<keyword evidence="3" id="KW-1185">Reference proteome</keyword>
<feature type="compositionally biased region" description="Acidic residues" evidence="1">
    <location>
        <begin position="211"/>
        <end position="225"/>
    </location>
</feature>